<dbReference type="SUPFAM" id="SSF55190">
    <property type="entry name" value="Arginyl-tRNA synthetase (ArgRS), N-terminal 'additional' domain"/>
    <property type="match status" value="1"/>
</dbReference>
<dbReference type="InterPro" id="IPR001278">
    <property type="entry name" value="Arg-tRNA-ligase"/>
</dbReference>
<dbReference type="GO" id="GO:0005524">
    <property type="term" value="F:ATP binding"/>
    <property type="evidence" value="ECO:0007669"/>
    <property type="project" value="UniProtKB-UniRule"/>
</dbReference>
<dbReference type="STRING" id="198312.SAMN02745193_01504"/>
<reference evidence="14" key="1">
    <citation type="submission" date="2016-12" db="EMBL/GenBank/DDBJ databases">
        <authorList>
            <person name="Varghese N."/>
            <person name="Submissions S."/>
        </authorList>
    </citation>
    <scope>NUCLEOTIDE SEQUENCE [LARGE SCALE GENOMIC DNA]</scope>
    <source>
        <strain evidence="14">DSM 11032</strain>
    </source>
</reference>
<dbReference type="PANTHER" id="PTHR11956:SF5">
    <property type="entry name" value="ARGININE--TRNA LIGASE, CYTOPLASMIC"/>
    <property type="match status" value="1"/>
</dbReference>
<evidence type="ECO:0000256" key="3">
    <source>
        <dbReference type="ARBA" id="ARBA00022598"/>
    </source>
</evidence>
<dbReference type="OrthoDB" id="9803211at2"/>
<dbReference type="NCBIfam" id="TIGR00456">
    <property type="entry name" value="argS"/>
    <property type="match status" value="1"/>
</dbReference>
<dbReference type="AlphaFoldDB" id="A0A1M7SDB6"/>
<evidence type="ECO:0000259" key="12">
    <source>
        <dbReference type="SMART" id="SM01016"/>
    </source>
</evidence>
<dbReference type="InterPro" id="IPR005148">
    <property type="entry name" value="Arg-tRNA-synth_N"/>
</dbReference>
<dbReference type="Gene3D" id="1.10.730.10">
    <property type="entry name" value="Isoleucyl-tRNA Synthetase, Domain 1"/>
    <property type="match status" value="1"/>
</dbReference>
<dbReference type="RefSeq" id="WP_072674027.1">
    <property type="nucleotide sequence ID" value="NZ_FRDF01000007.1"/>
</dbReference>
<dbReference type="PRINTS" id="PR01038">
    <property type="entry name" value="TRNASYNTHARG"/>
</dbReference>
<dbReference type="CDD" id="cd00671">
    <property type="entry name" value="ArgRS_core"/>
    <property type="match status" value="1"/>
</dbReference>
<comment type="subcellular location">
    <subcellularLocation>
        <location evidence="9">Cytoplasm</location>
    </subcellularLocation>
</comment>
<feature type="short sequence motif" description="'HIGH' region" evidence="9">
    <location>
        <begin position="135"/>
        <end position="145"/>
    </location>
</feature>
<proteinExistence type="inferred from homology"/>
<accession>A0A1M7SDB6</accession>
<dbReference type="EC" id="6.1.1.19" evidence="9"/>
<dbReference type="InterPro" id="IPR036695">
    <property type="entry name" value="Arg-tRNA-synth_N_sf"/>
</dbReference>
<keyword evidence="5 9" id="KW-0067">ATP-binding</keyword>
<dbReference type="Pfam" id="PF00750">
    <property type="entry name" value="tRNA-synt_1d"/>
    <property type="match status" value="1"/>
</dbReference>
<keyword evidence="6 9" id="KW-0648">Protein biosynthesis</keyword>
<keyword evidence="7 9" id="KW-0030">Aminoacyl-tRNA synthetase</keyword>
<dbReference type="SMART" id="SM00836">
    <property type="entry name" value="DALR_1"/>
    <property type="match status" value="1"/>
</dbReference>
<dbReference type="InterPro" id="IPR009080">
    <property type="entry name" value="tRNAsynth_Ia_anticodon-bd"/>
</dbReference>
<dbReference type="HAMAP" id="MF_00123">
    <property type="entry name" value="Arg_tRNA_synth"/>
    <property type="match status" value="1"/>
</dbReference>
<dbReference type="InterPro" id="IPR035684">
    <property type="entry name" value="ArgRS_core"/>
</dbReference>
<keyword evidence="14" id="KW-1185">Reference proteome</keyword>
<dbReference type="InterPro" id="IPR008909">
    <property type="entry name" value="DALR_anticod-bd"/>
</dbReference>
<dbReference type="GO" id="GO:0005737">
    <property type="term" value="C:cytoplasm"/>
    <property type="evidence" value="ECO:0007669"/>
    <property type="project" value="UniProtKB-SubCell"/>
</dbReference>
<dbReference type="Pfam" id="PF05746">
    <property type="entry name" value="DALR_1"/>
    <property type="match status" value="1"/>
</dbReference>
<evidence type="ECO:0000259" key="11">
    <source>
        <dbReference type="SMART" id="SM00836"/>
    </source>
</evidence>
<dbReference type="Gene3D" id="3.30.1360.70">
    <property type="entry name" value="Arginyl tRNA synthetase N-terminal domain"/>
    <property type="match status" value="1"/>
</dbReference>
<dbReference type="GO" id="GO:0006420">
    <property type="term" value="P:arginyl-tRNA aminoacylation"/>
    <property type="evidence" value="ECO:0007669"/>
    <property type="project" value="UniProtKB-UniRule"/>
</dbReference>
<dbReference type="InterPro" id="IPR014729">
    <property type="entry name" value="Rossmann-like_a/b/a_fold"/>
</dbReference>
<evidence type="ECO:0000256" key="8">
    <source>
        <dbReference type="ARBA" id="ARBA00049339"/>
    </source>
</evidence>
<dbReference type="Gene3D" id="3.40.50.620">
    <property type="entry name" value="HUPs"/>
    <property type="match status" value="1"/>
</dbReference>
<evidence type="ECO:0000256" key="9">
    <source>
        <dbReference type="HAMAP-Rule" id="MF_00123"/>
    </source>
</evidence>
<comment type="similarity">
    <text evidence="1 9 10">Belongs to the class-I aminoacyl-tRNA synthetase family.</text>
</comment>
<evidence type="ECO:0000256" key="6">
    <source>
        <dbReference type="ARBA" id="ARBA00022917"/>
    </source>
</evidence>
<protein>
    <recommendedName>
        <fullName evidence="9">Arginine--tRNA ligase</fullName>
        <ecNumber evidence="9">6.1.1.19</ecNumber>
    </recommendedName>
    <alternativeName>
        <fullName evidence="9">Arginyl-tRNA synthetase</fullName>
        <shortName evidence="9">ArgRS</shortName>
    </alternativeName>
</protein>
<dbReference type="SMART" id="SM01016">
    <property type="entry name" value="Arg_tRNA_synt_N"/>
    <property type="match status" value="1"/>
</dbReference>
<dbReference type="Proteomes" id="UP000184391">
    <property type="component" value="Unassembled WGS sequence"/>
</dbReference>
<dbReference type="PROSITE" id="PS00178">
    <property type="entry name" value="AA_TRNA_LIGASE_I"/>
    <property type="match status" value="1"/>
</dbReference>
<evidence type="ECO:0000256" key="1">
    <source>
        <dbReference type="ARBA" id="ARBA00005594"/>
    </source>
</evidence>
<feature type="domain" description="DALR anticodon binding" evidence="11">
    <location>
        <begin position="459"/>
        <end position="582"/>
    </location>
</feature>
<dbReference type="InterPro" id="IPR001412">
    <property type="entry name" value="aa-tRNA-synth_I_CS"/>
</dbReference>
<dbReference type="EMBL" id="FRDF01000007">
    <property type="protein sequence ID" value="SHN56481.1"/>
    <property type="molecule type" value="Genomic_DNA"/>
</dbReference>
<dbReference type="SUPFAM" id="SSF52374">
    <property type="entry name" value="Nucleotidylyl transferase"/>
    <property type="match status" value="1"/>
</dbReference>
<keyword evidence="3 9" id="KW-0436">Ligase</keyword>
<comment type="catalytic activity">
    <reaction evidence="8 9">
        <text>tRNA(Arg) + L-arginine + ATP = L-arginyl-tRNA(Arg) + AMP + diphosphate</text>
        <dbReference type="Rhea" id="RHEA:20301"/>
        <dbReference type="Rhea" id="RHEA-COMP:9658"/>
        <dbReference type="Rhea" id="RHEA-COMP:9673"/>
        <dbReference type="ChEBI" id="CHEBI:30616"/>
        <dbReference type="ChEBI" id="CHEBI:32682"/>
        <dbReference type="ChEBI" id="CHEBI:33019"/>
        <dbReference type="ChEBI" id="CHEBI:78442"/>
        <dbReference type="ChEBI" id="CHEBI:78513"/>
        <dbReference type="ChEBI" id="CHEBI:456215"/>
        <dbReference type="EC" id="6.1.1.19"/>
    </reaction>
</comment>
<sequence>MTETKTLYAAYAALIEKVLTDLVADGVLPAGTSFANVTLEPPRDASHGDLSTNAAMVLAKGAGTSPRALAEAITAKLAAHPAITSADIAGPGFINLRLAPDAWLTELQAIAALGDQYGRSQMGTGRRVNVEYVSANPTGPMHMGHCRGAVVGDALASLLEWAGHEVIREYYINDAGGQVDVLARSVHLRYLEALGVDIGEIPAGLYPGAYLQPVGEALASELGERFRDAPEDEWLLIFRAEAVTRMMDLIKSDLAMLGIHHDVFSSEAALQAAGKPEAAEAWLRQHDLVYDGVLEAPKGKAPPEDWEPVTLPLFRSTKFGDDQDRPIRKSNGAWTYFGADLAYHMQKAESADELIDIWGADHAGTVKRIKAAVAALSEGEGRPIPFDVKLVQMVQLMRGSEPAKMSKRSGNFITIADMIDEVGKDVVRFTMLTRKPEAQMEFDFLKVVEASKDNPVFYVQYAHARIRSTLRKAAEAGFAPDPAGLDKLGEEEIALIRRAAQFPREIESAARAREPHRIAFYLYDLAGDLHAFWNLGNDRPEKRFIVEQDASLTAARLFLGQAIGQVIHNGLGVLGVDAVETM</sequence>
<evidence type="ECO:0000256" key="4">
    <source>
        <dbReference type="ARBA" id="ARBA00022741"/>
    </source>
</evidence>
<dbReference type="GO" id="GO:0004814">
    <property type="term" value="F:arginine-tRNA ligase activity"/>
    <property type="evidence" value="ECO:0007669"/>
    <property type="project" value="UniProtKB-UniRule"/>
</dbReference>
<comment type="subunit">
    <text evidence="9">Monomer.</text>
</comment>
<evidence type="ECO:0000313" key="13">
    <source>
        <dbReference type="EMBL" id="SHN56481.1"/>
    </source>
</evidence>
<keyword evidence="2 9" id="KW-0963">Cytoplasm</keyword>
<evidence type="ECO:0000256" key="7">
    <source>
        <dbReference type="ARBA" id="ARBA00023146"/>
    </source>
</evidence>
<gene>
    <name evidence="9" type="primary">argS</name>
    <name evidence="13" type="ORF">SAMN02745193_01504</name>
</gene>
<evidence type="ECO:0000256" key="2">
    <source>
        <dbReference type="ARBA" id="ARBA00022490"/>
    </source>
</evidence>
<name>A0A1M7SDB6_9SPHN</name>
<dbReference type="SUPFAM" id="SSF47323">
    <property type="entry name" value="Anticodon-binding domain of a subclass of class I aminoacyl-tRNA synthetases"/>
    <property type="match status" value="1"/>
</dbReference>
<dbReference type="Pfam" id="PF03485">
    <property type="entry name" value="Arg_tRNA_synt_N"/>
    <property type="match status" value="1"/>
</dbReference>
<evidence type="ECO:0000256" key="10">
    <source>
        <dbReference type="RuleBase" id="RU363038"/>
    </source>
</evidence>
<organism evidence="13 14">
    <name type="scientific">Erythrobacter sanguineus</name>
    <dbReference type="NCBI Taxonomy" id="198312"/>
    <lineage>
        <taxon>Bacteria</taxon>
        <taxon>Pseudomonadati</taxon>
        <taxon>Pseudomonadota</taxon>
        <taxon>Alphaproteobacteria</taxon>
        <taxon>Sphingomonadales</taxon>
        <taxon>Erythrobacteraceae</taxon>
        <taxon>Erythrobacter/Porphyrobacter group</taxon>
        <taxon>Erythrobacter</taxon>
    </lineage>
</organism>
<keyword evidence="4 9" id="KW-0547">Nucleotide-binding</keyword>
<feature type="domain" description="Arginyl tRNA synthetase N-terminal" evidence="12">
    <location>
        <begin position="9"/>
        <end position="98"/>
    </location>
</feature>
<dbReference type="PANTHER" id="PTHR11956">
    <property type="entry name" value="ARGINYL-TRNA SYNTHETASE"/>
    <property type="match status" value="1"/>
</dbReference>
<evidence type="ECO:0000313" key="14">
    <source>
        <dbReference type="Proteomes" id="UP000184391"/>
    </source>
</evidence>
<evidence type="ECO:0000256" key="5">
    <source>
        <dbReference type="ARBA" id="ARBA00022840"/>
    </source>
</evidence>